<gene>
    <name evidence="1" type="ordered locus">Rsph17025_3835</name>
</gene>
<dbReference type="BioCyc" id="RSPH349102:G1G8M-3954-MONOMER"/>
<protein>
    <submittedName>
        <fullName evidence="1">Uncharacterized protein</fullName>
    </submittedName>
</protein>
<reference evidence="1" key="1">
    <citation type="submission" date="2007-04" db="EMBL/GenBank/DDBJ databases">
        <title>Complete sequence of plasmid pRSPA01 of Rhodobacter sphaeroides ATCC 17025.</title>
        <authorList>
            <consortium name="US DOE Joint Genome Institute"/>
            <person name="Copeland A."/>
            <person name="Lucas S."/>
            <person name="Lapidus A."/>
            <person name="Barry K."/>
            <person name="Detter J.C."/>
            <person name="Glavina del Rio T."/>
            <person name="Hammon N."/>
            <person name="Israni S."/>
            <person name="Dalin E."/>
            <person name="Tice H."/>
            <person name="Pitluck S."/>
            <person name="Chertkov O."/>
            <person name="Brettin T."/>
            <person name="Bruce D."/>
            <person name="Han C."/>
            <person name="Schmutz J."/>
            <person name="Larimer F."/>
            <person name="Land M."/>
            <person name="Hauser L."/>
            <person name="Kyrpides N."/>
            <person name="Kim E."/>
            <person name="Richardson P."/>
            <person name="Mackenzie C."/>
            <person name="Choudhary M."/>
            <person name="Donohue T.J."/>
            <person name="Kaplan S."/>
        </authorList>
    </citation>
    <scope>NUCLEOTIDE SEQUENCE [LARGE SCALE GENOMIC DNA]</scope>
    <source>
        <strain evidence="1">ATCC 17025</strain>
        <plasmid evidence="1">pRSPA01</plasmid>
    </source>
</reference>
<evidence type="ECO:0000313" key="1">
    <source>
        <dbReference type="EMBL" id="ABP72690.1"/>
    </source>
</evidence>
<dbReference type="AlphaFoldDB" id="A4WZ76"/>
<dbReference type="HOGENOM" id="CLU_2094995_0_0_5"/>
<proteinExistence type="predicted"/>
<dbReference type="KEGG" id="rsq:Rsph17025_3835"/>
<dbReference type="EMBL" id="CP000662">
    <property type="protein sequence ID" value="ABP72690.1"/>
    <property type="molecule type" value="Genomic_DNA"/>
</dbReference>
<geneLocation type="plasmid" evidence="1">
    <name>pRSPA01</name>
</geneLocation>
<organism evidence="1">
    <name type="scientific">Cereibacter sphaeroides (strain ATCC 17025 / ATH 2.4.3)</name>
    <name type="common">Rhodobacter sphaeroides</name>
    <dbReference type="NCBI Taxonomy" id="349102"/>
    <lineage>
        <taxon>Bacteria</taxon>
        <taxon>Pseudomonadati</taxon>
        <taxon>Pseudomonadota</taxon>
        <taxon>Alphaproteobacteria</taxon>
        <taxon>Rhodobacterales</taxon>
        <taxon>Paracoccaceae</taxon>
        <taxon>Cereibacter</taxon>
    </lineage>
</organism>
<name>A4WZ76_CERS5</name>
<sequence length="116" mass="12518">MARRRRAGGAARLALDAAHCHIGDAEAGVWPARHPLDKEMSTTLRSQLLAVSARIAAPLLAHAGEIVFNPVLFAADDAARRAVIAWDRATIDGREVIGFTTLARSGDRIGERSLRR</sequence>
<keyword evidence="1" id="KW-0614">Plasmid</keyword>
<accession>A4WZ76</accession>